<evidence type="ECO:0000256" key="2">
    <source>
        <dbReference type="PIRSR" id="PIRSR613078-1"/>
    </source>
</evidence>
<proteinExistence type="inferred from homology"/>
<evidence type="ECO:0000256" key="3">
    <source>
        <dbReference type="PIRSR" id="PIRSR613078-2"/>
    </source>
</evidence>
<dbReference type="PANTHER" id="PTHR48100:SF10">
    <property type="entry name" value="2-CARBOXY-D-ARABINITOL-1-PHOSPHATASE-RELATED"/>
    <property type="match status" value="1"/>
</dbReference>
<dbReference type="GO" id="GO:0016791">
    <property type="term" value="F:phosphatase activity"/>
    <property type="evidence" value="ECO:0007669"/>
    <property type="project" value="TreeGrafter"/>
</dbReference>
<dbReference type="SUPFAM" id="SSF53254">
    <property type="entry name" value="Phosphoglycerate mutase-like"/>
    <property type="match status" value="2"/>
</dbReference>
<accession>A0AAW1QZ99</accession>
<dbReference type="InterPro" id="IPR029033">
    <property type="entry name" value="His_PPase_superfam"/>
</dbReference>
<dbReference type="GO" id="GO:0005737">
    <property type="term" value="C:cytoplasm"/>
    <property type="evidence" value="ECO:0007669"/>
    <property type="project" value="TreeGrafter"/>
</dbReference>
<dbReference type="InterPro" id="IPR001345">
    <property type="entry name" value="PG/BPGM_mutase_AS"/>
</dbReference>
<feature type="binding site" evidence="3">
    <location>
        <begin position="99"/>
        <end position="106"/>
    </location>
    <ligand>
        <name>substrate</name>
    </ligand>
</feature>
<evidence type="ECO:0000313" key="4">
    <source>
        <dbReference type="EMBL" id="KAK9826596.1"/>
    </source>
</evidence>
<dbReference type="EMBL" id="JALJOS010000020">
    <property type="protein sequence ID" value="KAK9826596.1"/>
    <property type="molecule type" value="Genomic_DNA"/>
</dbReference>
<keyword evidence="5" id="KW-1185">Reference proteome</keyword>
<evidence type="ECO:0000256" key="1">
    <source>
        <dbReference type="ARBA" id="ARBA00038362"/>
    </source>
</evidence>
<feature type="active site" description="Proton donor/acceptor" evidence="2">
    <location>
        <position position="174"/>
    </location>
</feature>
<dbReference type="PROSITE" id="PS00175">
    <property type="entry name" value="PG_MUTASE"/>
    <property type="match status" value="1"/>
</dbReference>
<comment type="caution">
    <text evidence="4">The sequence shown here is derived from an EMBL/GenBank/DDBJ whole genome shotgun (WGS) entry which is preliminary data.</text>
</comment>
<feature type="active site" description="Tele-phosphohistidine intermediate" evidence="2">
    <location>
        <position position="100"/>
    </location>
</feature>
<dbReference type="Pfam" id="PF00300">
    <property type="entry name" value="His_Phos_1"/>
    <property type="match status" value="2"/>
</dbReference>
<dbReference type="Proteomes" id="UP001438707">
    <property type="component" value="Unassembled WGS sequence"/>
</dbReference>
<dbReference type="SMART" id="SM00855">
    <property type="entry name" value="PGAM"/>
    <property type="match status" value="2"/>
</dbReference>
<reference evidence="4 5" key="1">
    <citation type="journal article" date="2024" name="Nat. Commun.">
        <title>Phylogenomics reveals the evolutionary origins of lichenization in chlorophyte algae.</title>
        <authorList>
            <person name="Puginier C."/>
            <person name="Libourel C."/>
            <person name="Otte J."/>
            <person name="Skaloud P."/>
            <person name="Haon M."/>
            <person name="Grisel S."/>
            <person name="Petersen M."/>
            <person name="Berrin J.G."/>
            <person name="Delaux P.M."/>
            <person name="Dal Grande F."/>
            <person name="Keller J."/>
        </authorList>
    </citation>
    <scope>NUCLEOTIDE SEQUENCE [LARGE SCALE GENOMIC DNA]</scope>
    <source>
        <strain evidence="4 5">SAG 2145</strain>
    </source>
</reference>
<evidence type="ECO:0000313" key="5">
    <source>
        <dbReference type="Proteomes" id="UP001438707"/>
    </source>
</evidence>
<evidence type="ECO:0008006" key="6">
    <source>
        <dbReference type="Google" id="ProtNLM"/>
    </source>
</evidence>
<dbReference type="Gene3D" id="3.40.50.1240">
    <property type="entry name" value="Phosphoglycerate mutase-like"/>
    <property type="match status" value="2"/>
</dbReference>
<dbReference type="InterPro" id="IPR050275">
    <property type="entry name" value="PGM_Phosphatase"/>
</dbReference>
<comment type="similarity">
    <text evidence="1">Belongs to the phosphoglycerate mutase family.</text>
</comment>
<dbReference type="CDD" id="cd07067">
    <property type="entry name" value="HP_PGM_like"/>
    <property type="match status" value="2"/>
</dbReference>
<dbReference type="InterPro" id="IPR013078">
    <property type="entry name" value="His_Pase_superF_clade-1"/>
</dbReference>
<organism evidence="4 5">
    <name type="scientific">Apatococcus lobatus</name>
    <dbReference type="NCBI Taxonomy" id="904363"/>
    <lineage>
        <taxon>Eukaryota</taxon>
        <taxon>Viridiplantae</taxon>
        <taxon>Chlorophyta</taxon>
        <taxon>core chlorophytes</taxon>
        <taxon>Trebouxiophyceae</taxon>
        <taxon>Chlorellales</taxon>
        <taxon>Chlorellaceae</taxon>
        <taxon>Apatococcus</taxon>
    </lineage>
</organism>
<name>A0AAW1QZ99_9CHLO</name>
<feature type="binding site" evidence="3">
    <location>
        <position position="150"/>
    </location>
    <ligand>
        <name>substrate</name>
    </ligand>
</feature>
<gene>
    <name evidence="4" type="ORF">WJX74_004775</name>
</gene>
<sequence>MAAIPSSRSPTRSCRGEQILQSPSRCCGAGRPRQNAPHKQRQVASKATGILEAIPTQEHQQQQYVWQGDDEFTNLNDRHDAAPVPLPPIKSPKRAVLVRHGQSTWNAAGRVQGSSNLAVLTSKGIAQAETTHELLRPERFDVLYYSPLARASQTATIVWGDRKGRIKELPSLREIDLYDFQGLLKHEGKERFGEQYKKWQSAAASFEIEGHAPVRELWHRASLAWTQLLEDATNSSSMLIVAHNAVNQAMVATALGLPPTYFRRMLQSNAATTVIDLQPNGDKPPLATMNRLNQAPGRPFIPTADVERDIPRIVLVRNGATVSSEDGIMMGSGNDPLTTLGEIQAQKTGEVLMDLKVDILMTSPQDRAYHTAKDIAKLQSLAGARAPVLQPNEGLRSRYLGNWEGRLAAEVRGTPSPPDAESLEDVMRRAQSVWDEAITAATDGGPHTVVISTHSTIVAAMLCICLELPSSRMSTFRTDPGSISILELPFSSAGGKGVVVRCMNYTAHLGRWAVPITRDDMDSEALCGIEGCF</sequence>
<dbReference type="AlphaFoldDB" id="A0AAW1QZ99"/>
<feature type="binding site" evidence="3">
    <location>
        <position position="185"/>
    </location>
    <ligand>
        <name>substrate</name>
    </ligand>
</feature>
<dbReference type="PANTHER" id="PTHR48100">
    <property type="entry name" value="BROAD-SPECIFICITY PHOSPHATASE YOR283W-RELATED"/>
    <property type="match status" value="1"/>
</dbReference>
<protein>
    <recommendedName>
        <fullName evidence="6">Phosphoglycerate mutase</fullName>
    </recommendedName>
</protein>